<organism evidence="3 4">
    <name type="scientific">Luteolibacter ambystomatis</name>
    <dbReference type="NCBI Taxonomy" id="2824561"/>
    <lineage>
        <taxon>Bacteria</taxon>
        <taxon>Pseudomonadati</taxon>
        <taxon>Verrucomicrobiota</taxon>
        <taxon>Verrucomicrobiia</taxon>
        <taxon>Verrucomicrobiales</taxon>
        <taxon>Verrucomicrobiaceae</taxon>
        <taxon>Luteolibacter</taxon>
    </lineage>
</organism>
<dbReference type="Pfam" id="PF00149">
    <property type="entry name" value="Metallophos"/>
    <property type="match status" value="1"/>
</dbReference>
<evidence type="ECO:0000256" key="1">
    <source>
        <dbReference type="SAM" id="SignalP"/>
    </source>
</evidence>
<dbReference type="KEGG" id="lamb:KBB96_20515"/>
<evidence type="ECO:0000313" key="3">
    <source>
        <dbReference type="EMBL" id="QUE51224.1"/>
    </source>
</evidence>
<reference evidence="3" key="1">
    <citation type="submission" date="2021-04" db="EMBL/GenBank/DDBJ databases">
        <title>Luteolibacter sp. 32A isolated from the skin of an Anderson's salamander (Ambystoma andersonii).</title>
        <authorList>
            <person name="Spergser J."/>
            <person name="Busse H.-J."/>
        </authorList>
    </citation>
    <scope>NUCLEOTIDE SEQUENCE</scope>
    <source>
        <strain evidence="3">32A</strain>
    </source>
</reference>
<dbReference type="InterPro" id="IPR029052">
    <property type="entry name" value="Metallo-depent_PP-like"/>
</dbReference>
<dbReference type="AlphaFoldDB" id="A0A975IZI5"/>
<dbReference type="Proteomes" id="UP000676169">
    <property type="component" value="Chromosome"/>
</dbReference>
<protein>
    <submittedName>
        <fullName evidence="3">Metallophosphoesterase</fullName>
    </submittedName>
</protein>
<gene>
    <name evidence="3" type="ORF">KBB96_20515</name>
</gene>
<sequence length="294" mass="32438">MSHPSLNRRGFLTLGAATAASLPMGAAAAPDAAAALTILHITDIHLRPEYDAPARCRKILRAIRQKHRDINLVLNTGDSIYAADYKNITRERVEEQWKLWDEVVVSEFKGLPMLHTVGNHDPWWAAPEGDPMRGIPYVCKRLGIAEPWGHTKQGGWEIITLENSGGSLGKPQQDWLFQKLDSLPKNAPLLIAGHLPLFSLAGDYDGGNMSGAKAVIDKLAAREAPTVALSGHIHIQSSEALWNIRFHCNGALSGSWWEPGDRKDGSYKRTPMGYALLKLWPDGRSECRYMPLPA</sequence>
<feature type="chain" id="PRO_5037701433" evidence="1">
    <location>
        <begin position="29"/>
        <end position="294"/>
    </location>
</feature>
<dbReference type="InterPro" id="IPR006311">
    <property type="entry name" value="TAT_signal"/>
</dbReference>
<dbReference type="EMBL" id="CP073100">
    <property type="protein sequence ID" value="QUE51224.1"/>
    <property type="molecule type" value="Genomic_DNA"/>
</dbReference>
<accession>A0A975IZI5</accession>
<dbReference type="SUPFAM" id="SSF56300">
    <property type="entry name" value="Metallo-dependent phosphatases"/>
    <property type="match status" value="1"/>
</dbReference>
<dbReference type="PROSITE" id="PS51318">
    <property type="entry name" value="TAT"/>
    <property type="match status" value="1"/>
</dbReference>
<dbReference type="PANTHER" id="PTHR43143">
    <property type="entry name" value="METALLOPHOSPHOESTERASE, CALCINEURIN SUPERFAMILY"/>
    <property type="match status" value="1"/>
</dbReference>
<dbReference type="PANTHER" id="PTHR43143:SF1">
    <property type="entry name" value="SERINE_THREONINE-PROTEIN PHOSPHATASE CPPED1"/>
    <property type="match status" value="1"/>
</dbReference>
<feature type="signal peptide" evidence="1">
    <location>
        <begin position="1"/>
        <end position="28"/>
    </location>
</feature>
<dbReference type="Gene3D" id="3.60.21.10">
    <property type="match status" value="1"/>
</dbReference>
<keyword evidence="1" id="KW-0732">Signal</keyword>
<dbReference type="InterPro" id="IPR051918">
    <property type="entry name" value="STPP_CPPED1"/>
</dbReference>
<name>A0A975IZI5_9BACT</name>
<dbReference type="RefSeq" id="WP_211631363.1">
    <property type="nucleotide sequence ID" value="NZ_CP073100.1"/>
</dbReference>
<evidence type="ECO:0000313" key="4">
    <source>
        <dbReference type="Proteomes" id="UP000676169"/>
    </source>
</evidence>
<proteinExistence type="predicted"/>
<evidence type="ECO:0000259" key="2">
    <source>
        <dbReference type="Pfam" id="PF00149"/>
    </source>
</evidence>
<keyword evidence="4" id="KW-1185">Reference proteome</keyword>
<feature type="domain" description="Calcineurin-like phosphoesterase" evidence="2">
    <location>
        <begin position="36"/>
        <end position="235"/>
    </location>
</feature>
<dbReference type="GO" id="GO:0016787">
    <property type="term" value="F:hydrolase activity"/>
    <property type="evidence" value="ECO:0007669"/>
    <property type="project" value="InterPro"/>
</dbReference>
<dbReference type="InterPro" id="IPR004843">
    <property type="entry name" value="Calcineurin-like_PHP"/>
</dbReference>